<protein>
    <recommendedName>
        <fullName evidence="4">Ig-like domain-containing protein</fullName>
    </recommendedName>
</protein>
<gene>
    <name evidence="2" type="ORF">Q5P01_002871</name>
</gene>
<keyword evidence="1" id="KW-0472">Membrane</keyword>
<feature type="transmembrane region" description="Helical" evidence="1">
    <location>
        <begin position="147"/>
        <end position="171"/>
    </location>
</feature>
<dbReference type="AlphaFoldDB" id="A0AA88NTX2"/>
<reference evidence="2" key="1">
    <citation type="submission" date="2023-07" db="EMBL/GenBank/DDBJ databases">
        <title>Chromosome-level Genome Assembly of Striped Snakehead (Channa striata).</title>
        <authorList>
            <person name="Liu H."/>
        </authorList>
    </citation>
    <scope>NUCLEOTIDE SEQUENCE</scope>
    <source>
        <strain evidence="2">Gz</strain>
        <tissue evidence="2">Muscle</tissue>
    </source>
</reference>
<evidence type="ECO:0000313" key="3">
    <source>
        <dbReference type="Proteomes" id="UP001187415"/>
    </source>
</evidence>
<dbReference type="Gene3D" id="2.60.40.10">
    <property type="entry name" value="Immunoglobulins"/>
    <property type="match status" value="1"/>
</dbReference>
<sequence length="182" mass="20438">MWAESVGTEHKEDRQHQDIMEITSLCLILSATLNVHPDKSQFFRYENISLNCAESGTSLNWTVRRNTSTKTSQPCMGSFGDPEESSCILKDAFPIDSGVYWLKKSDEGFYKCQHPTKGESPQSLLAVTVRAVLTTSPPHPLPPSTSLPILVCVILLFILYTVIIIVCIYAFQRWTQARAKEV</sequence>
<dbReference type="EMBL" id="JAUPFM010000001">
    <property type="protein sequence ID" value="KAK2863338.1"/>
    <property type="molecule type" value="Genomic_DNA"/>
</dbReference>
<keyword evidence="1" id="KW-0812">Transmembrane</keyword>
<proteinExistence type="predicted"/>
<name>A0AA88NTX2_CHASR</name>
<evidence type="ECO:0000313" key="2">
    <source>
        <dbReference type="EMBL" id="KAK2863338.1"/>
    </source>
</evidence>
<evidence type="ECO:0008006" key="4">
    <source>
        <dbReference type="Google" id="ProtNLM"/>
    </source>
</evidence>
<dbReference type="InterPro" id="IPR013783">
    <property type="entry name" value="Ig-like_fold"/>
</dbReference>
<comment type="caution">
    <text evidence="2">The sequence shown here is derived from an EMBL/GenBank/DDBJ whole genome shotgun (WGS) entry which is preliminary data.</text>
</comment>
<evidence type="ECO:0000256" key="1">
    <source>
        <dbReference type="SAM" id="Phobius"/>
    </source>
</evidence>
<accession>A0AA88NTX2</accession>
<dbReference type="Proteomes" id="UP001187415">
    <property type="component" value="Unassembled WGS sequence"/>
</dbReference>
<keyword evidence="1" id="KW-1133">Transmembrane helix</keyword>
<keyword evidence="3" id="KW-1185">Reference proteome</keyword>
<organism evidence="2 3">
    <name type="scientific">Channa striata</name>
    <name type="common">Snakehead murrel</name>
    <name type="synonym">Ophicephalus striatus</name>
    <dbReference type="NCBI Taxonomy" id="64152"/>
    <lineage>
        <taxon>Eukaryota</taxon>
        <taxon>Metazoa</taxon>
        <taxon>Chordata</taxon>
        <taxon>Craniata</taxon>
        <taxon>Vertebrata</taxon>
        <taxon>Euteleostomi</taxon>
        <taxon>Actinopterygii</taxon>
        <taxon>Neopterygii</taxon>
        <taxon>Teleostei</taxon>
        <taxon>Neoteleostei</taxon>
        <taxon>Acanthomorphata</taxon>
        <taxon>Anabantaria</taxon>
        <taxon>Anabantiformes</taxon>
        <taxon>Channoidei</taxon>
        <taxon>Channidae</taxon>
        <taxon>Channa</taxon>
    </lineage>
</organism>